<accession>A0AB34T6Z1</accession>
<dbReference type="InterPro" id="IPR051120">
    <property type="entry name" value="ABC_AA/LPS_Transport"/>
</dbReference>
<evidence type="ECO:0000256" key="3">
    <source>
        <dbReference type="ARBA" id="ARBA00022840"/>
    </source>
</evidence>
<dbReference type="PANTHER" id="PTHR45772">
    <property type="entry name" value="CONSERVED COMPONENT OF ABC TRANSPORTER FOR NATURAL AMINO ACIDS-RELATED"/>
    <property type="match status" value="1"/>
</dbReference>
<keyword evidence="1" id="KW-0813">Transport</keyword>
<dbReference type="CDD" id="cd03219">
    <property type="entry name" value="ABC_Mj1267_LivG_branched"/>
    <property type="match status" value="1"/>
</dbReference>
<dbReference type="GO" id="GO:0005524">
    <property type="term" value="F:ATP binding"/>
    <property type="evidence" value="ECO:0007669"/>
    <property type="project" value="UniProtKB-KW"/>
</dbReference>
<dbReference type="GO" id="GO:0005886">
    <property type="term" value="C:plasma membrane"/>
    <property type="evidence" value="ECO:0007669"/>
    <property type="project" value="TreeGrafter"/>
</dbReference>
<sequence>MSDHNTRQTAVQGFKAGQVKGPVESVDPYSAELEAFGGDPVAYAQHHREAVLSEPVVLGVRNLTKSFEGLKAVDGVSFDLHSGEVISIIGPNGSGKSTTINLISGFLAPDSGIVDIDEQSIAGSSAATVSEHGLARTFQNGRVFGALTVNENIALGYRKKLEEQRPFKQLQRYPLLRWVNLLSEAAVALVHGPKVRRERADVRDRVGTKIDRFRERLGTRRDDFTYTLSYANRRRTEIARAHISEPKLLLLDEPTAGMNQSETAEVLEQLQYLKAQGHTILLVEHKIELVTALSDRVIAMDGGRIIAQDEPDEVRRAPQVVEAYLSKHRELHTTTSARHSGMLGKQNAIEHGQLADAEREGDANIVRDPSRVLGKPALLTLDGVNVFYGQVHALQDVSISVPKGSIVSLLGGNASGKSTTMKTILGLNQVKSGTITFADRDITRVPTRRRVLDGIAAVPEARRIFP</sequence>
<dbReference type="InterPro" id="IPR003439">
    <property type="entry name" value="ABC_transporter-like_ATP-bd"/>
</dbReference>
<evidence type="ECO:0000313" key="6">
    <source>
        <dbReference type="Proteomes" id="UP000037239"/>
    </source>
</evidence>
<proteinExistence type="predicted"/>
<reference evidence="5 6" key="1">
    <citation type="journal article" date="2015" name="Int J Genomics">
        <title>Comparative Genomics Revealed Genetic Diversity and Species/Strain-Level Differences in Carbohydrate Metabolism of Three Probiotic Bifidobacterial Species.</title>
        <authorList>
            <person name="Odamaki T."/>
            <person name="Horigome A."/>
            <person name="Sugahara H."/>
            <person name="Hashikura N."/>
            <person name="Minami J."/>
            <person name="Xiao J.Z."/>
            <person name="Abe F."/>
        </authorList>
    </citation>
    <scope>NUCLEOTIDE SEQUENCE [LARGE SCALE GENOMIC DNA]</scope>
    <source>
        <strain evidence="5 6">MCC 0483</strain>
    </source>
</reference>
<dbReference type="PANTHER" id="PTHR45772:SF7">
    <property type="entry name" value="AMINO ACID ABC TRANSPORTER ATP-BINDING PROTEIN"/>
    <property type="match status" value="1"/>
</dbReference>
<feature type="domain" description="ABC transporter" evidence="4">
    <location>
        <begin position="58"/>
        <end position="327"/>
    </location>
</feature>
<evidence type="ECO:0000256" key="2">
    <source>
        <dbReference type="ARBA" id="ARBA00022741"/>
    </source>
</evidence>
<dbReference type="InterPro" id="IPR027417">
    <property type="entry name" value="P-loop_NTPase"/>
</dbReference>
<keyword evidence="2" id="KW-0547">Nucleotide-binding</keyword>
<keyword evidence="3" id="KW-0067">ATP-binding</keyword>
<protein>
    <recommendedName>
        <fullName evidence="4">ABC transporter domain-containing protein</fullName>
    </recommendedName>
</protein>
<dbReference type="EMBL" id="AWFK01000015">
    <property type="protein sequence ID" value="KOA48453.1"/>
    <property type="molecule type" value="Genomic_DNA"/>
</dbReference>
<evidence type="ECO:0000259" key="4">
    <source>
        <dbReference type="PROSITE" id="PS50893"/>
    </source>
</evidence>
<dbReference type="AlphaFoldDB" id="A0AB34T6Z1"/>
<evidence type="ECO:0000256" key="1">
    <source>
        <dbReference type="ARBA" id="ARBA00022448"/>
    </source>
</evidence>
<dbReference type="PROSITE" id="PS50893">
    <property type="entry name" value="ABC_TRANSPORTER_2"/>
    <property type="match status" value="1"/>
</dbReference>
<dbReference type="SUPFAM" id="SSF52540">
    <property type="entry name" value="P-loop containing nucleoside triphosphate hydrolases"/>
    <property type="match status" value="2"/>
</dbReference>
<dbReference type="GO" id="GO:0016887">
    <property type="term" value="F:ATP hydrolysis activity"/>
    <property type="evidence" value="ECO:0007669"/>
    <property type="project" value="InterPro"/>
</dbReference>
<dbReference type="Pfam" id="PF00005">
    <property type="entry name" value="ABC_tran"/>
    <property type="match status" value="2"/>
</dbReference>
<dbReference type="Gene3D" id="3.40.50.300">
    <property type="entry name" value="P-loop containing nucleotide triphosphate hydrolases"/>
    <property type="match status" value="2"/>
</dbReference>
<gene>
    <name evidence="5" type="ORF">BAAM0483_08210</name>
</gene>
<dbReference type="InterPro" id="IPR003593">
    <property type="entry name" value="AAA+_ATPase"/>
</dbReference>
<evidence type="ECO:0000313" key="5">
    <source>
        <dbReference type="EMBL" id="KOA48453.1"/>
    </source>
</evidence>
<dbReference type="SMART" id="SM00382">
    <property type="entry name" value="AAA"/>
    <property type="match status" value="1"/>
</dbReference>
<name>A0AB34T6Z1_9BIFI</name>
<organism evidence="5 6">
    <name type="scientific">Bifidobacterium animalis subsp. animalis MCC 0483</name>
    <dbReference type="NCBI Taxonomy" id="1365955"/>
    <lineage>
        <taxon>Bacteria</taxon>
        <taxon>Bacillati</taxon>
        <taxon>Actinomycetota</taxon>
        <taxon>Actinomycetes</taxon>
        <taxon>Bifidobacteriales</taxon>
        <taxon>Bifidobacteriaceae</taxon>
        <taxon>Bifidobacterium</taxon>
    </lineage>
</organism>
<comment type="caution">
    <text evidence="5">The sequence shown here is derived from an EMBL/GenBank/DDBJ whole genome shotgun (WGS) entry which is preliminary data.</text>
</comment>
<dbReference type="Proteomes" id="UP000037239">
    <property type="component" value="Unassembled WGS sequence"/>
</dbReference>